<dbReference type="VEuPathDB" id="FungiDB:PTTG_26216"/>
<evidence type="ECO:0000256" key="1">
    <source>
        <dbReference type="SAM" id="MobiDB-lite"/>
    </source>
</evidence>
<organism evidence="2">
    <name type="scientific">Puccinia triticina (isolate 1-1 / race 1 (BBBD))</name>
    <name type="common">Brown leaf rust fungus</name>
    <dbReference type="NCBI Taxonomy" id="630390"/>
    <lineage>
        <taxon>Eukaryota</taxon>
        <taxon>Fungi</taxon>
        <taxon>Dikarya</taxon>
        <taxon>Basidiomycota</taxon>
        <taxon>Pucciniomycotina</taxon>
        <taxon>Pucciniomycetes</taxon>
        <taxon>Pucciniales</taxon>
        <taxon>Pucciniaceae</taxon>
        <taxon>Puccinia</taxon>
    </lineage>
</organism>
<dbReference type="Proteomes" id="UP000005240">
    <property type="component" value="Unassembled WGS sequence"/>
</dbReference>
<protein>
    <submittedName>
        <fullName evidence="2 3">Uncharacterized protein</fullName>
    </submittedName>
</protein>
<reference evidence="3" key="4">
    <citation type="submission" date="2025-05" db="UniProtKB">
        <authorList>
            <consortium name="EnsemblFungi"/>
        </authorList>
    </citation>
    <scope>IDENTIFICATION</scope>
    <source>
        <strain evidence="3">isolate 1-1 / race 1 (BBBD)</strain>
    </source>
</reference>
<name>A0A180GW83_PUCT1</name>
<proteinExistence type="predicted"/>
<reference evidence="2" key="2">
    <citation type="submission" date="2016-05" db="EMBL/GenBank/DDBJ databases">
        <title>Comparative analysis highlights variable genome content of wheat rusts and divergence of the mating loci.</title>
        <authorList>
            <person name="Cuomo C.A."/>
            <person name="Bakkeren G."/>
            <person name="Szabo L."/>
            <person name="Khalil H."/>
            <person name="Joly D."/>
            <person name="Goldberg J."/>
            <person name="Young S."/>
            <person name="Zeng Q."/>
            <person name="Fellers J."/>
        </authorList>
    </citation>
    <scope>NUCLEOTIDE SEQUENCE [LARGE SCALE GENOMIC DNA]</scope>
    <source>
        <strain evidence="2">1-1 BBBD Race 1</strain>
    </source>
</reference>
<dbReference type="EnsemblFungi" id="PTTG_26216-t43_1">
    <property type="protein sequence ID" value="PTTG_26216-t43_1-p1"/>
    <property type="gene ID" value="PTTG_26216"/>
</dbReference>
<reference evidence="2" key="1">
    <citation type="submission" date="2009-11" db="EMBL/GenBank/DDBJ databases">
        <authorList>
            <consortium name="The Broad Institute Genome Sequencing Platform"/>
            <person name="Ward D."/>
            <person name="Feldgarden M."/>
            <person name="Earl A."/>
            <person name="Young S.K."/>
            <person name="Zeng Q."/>
            <person name="Koehrsen M."/>
            <person name="Alvarado L."/>
            <person name="Berlin A."/>
            <person name="Bochicchio J."/>
            <person name="Borenstein D."/>
            <person name="Chapman S.B."/>
            <person name="Chen Z."/>
            <person name="Engels R."/>
            <person name="Freedman E."/>
            <person name="Gellesch M."/>
            <person name="Goldberg J."/>
            <person name="Griggs A."/>
            <person name="Gujja S."/>
            <person name="Heilman E."/>
            <person name="Heiman D."/>
            <person name="Hepburn T."/>
            <person name="Howarth C."/>
            <person name="Jen D."/>
            <person name="Larson L."/>
            <person name="Lewis B."/>
            <person name="Mehta T."/>
            <person name="Park D."/>
            <person name="Pearson M."/>
            <person name="Roberts A."/>
            <person name="Saif S."/>
            <person name="Shea T."/>
            <person name="Shenoy N."/>
            <person name="Sisk P."/>
            <person name="Stolte C."/>
            <person name="Sykes S."/>
            <person name="Thomson T."/>
            <person name="Walk T."/>
            <person name="White J."/>
            <person name="Yandava C."/>
            <person name="Izard J."/>
            <person name="Baranova O.V."/>
            <person name="Blanton J.M."/>
            <person name="Tanner A.C."/>
            <person name="Dewhirst F.E."/>
            <person name="Haas B."/>
            <person name="Nusbaum C."/>
            <person name="Birren B."/>
        </authorList>
    </citation>
    <scope>NUCLEOTIDE SEQUENCE [LARGE SCALE GENOMIC DNA]</scope>
    <source>
        <strain evidence="2">1-1 BBBD Race 1</strain>
    </source>
</reference>
<evidence type="ECO:0000313" key="3">
    <source>
        <dbReference type="EnsemblFungi" id="PTTG_26216-t43_1-p1"/>
    </source>
</evidence>
<reference evidence="3 4" key="3">
    <citation type="journal article" date="2017" name="G3 (Bethesda)">
        <title>Comparative analysis highlights variable genome content of wheat rusts and divergence of the mating loci.</title>
        <authorList>
            <person name="Cuomo C.A."/>
            <person name="Bakkeren G."/>
            <person name="Khalil H.B."/>
            <person name="Panwar V."/>
            <person name="Joly D."/>
            <person name="Linning R."/>
            <person name="Sakthikumar S."/>
            <person name="Song X."/>
            <person name="Adiconis X."/>
            <person name="Fan L."/>
            <person name="Goldberg J.M."/>
            <person name="Levin J.Z."/>
            <person name="Young S."/>
            <person name="Zeng Q."/>
            <person name="Anikster Y."/>
            <person name="Bruce M."/>
            <person name="Wang M."/>
            <person name="Yin C."/>
            <person name="McCallum B."/>
            <person name="Szabo L.J."/>
            <person name="Hulbert S."/>
            <person name="Chen X."/>
            <person name="Fellers J.P."/>
        </authorList>
    </citation>
    <scope>NUCLEOTIDE SEQUENCE</scope>
    <source>
        <strain evidence="3">isolate 1-1 / race 1 (BBBD)</strain>
        <strain evidence="4">Isolate 1-1 / race 1 (BBBD)</strain>
    </source>
</reference>
<keyword evidence="4" id="KW-1185">Reference proteome</keyword>
<accession>A0A180GW83</accession>
<feature type="region of interest" description="Disordered" evidence="1">
    <location>
        <begin position="123"/>
        <end position="144"/>
    </location>
</feature>
<dbReference type="AlphaFoldDB" id="A0A180GW83"/>
<evidence type="ECO:0000313" key="4">
    <source>
        <dbReference type="Proteomes" id="UP000005240"/>
    </source>
</evidence>
<feature type="region of interest" description="Disordered" evidence="1">
    <location>
        <begin position="67"/>
        <end position="105"/>
    </location>
</feature>
<gene>
    <name evidence="2" type="ORF">PTTG_26216</name>
</gene>
<evidence type="ECO:0000313" key="2">
    <source>
        <dbReference type="EMBL" id="OAV97020.1"/>
    </source>
</evidence>
<dbReference type="EMBL" id="ADAS02000016">
    <property type="protein sequence ID" value="OAV97020.1"/>
    <property type="molecule type" value="Genomic_DNA"/>
</dbReference>
<sequence length="170" mass="18601">MASEIVNYPGHSILQPMLTGRDIESSQASPFVLWPDLRADTRRIDGGVRSRKRIKTSHEHLFSLEETTSCSTLKSGPSDDHGKFKLARNGPSSSGKSGINEGQIPTQDEVFMLLDKLEVSQTGHLPQNAQPGADPPTISSAVRSPNKIPVIEKYCQAMSEKLRLNSYQAA</sequence>